<evidence type="ECO:0000256" key="2">
    <source>
        <dbReference type="ARBA" id="ARBA00022723"/>
    </source>
</evidence>
<keyword evidence="4" id="KW-0067">ATP-binding</keyword>
<dbReference type="InterPro" id="IPR023214">
    <property type="entry name" value="HAD_sf"/>
</dbReference>
<feature type="region of interest" description="Disordered" evidence="7">
    <location>
        <begin position="65"/>
        <end position="116"/>
    </location>
</feature>
<evidence type="ECO:0000313" key="8">
    <source>
        <dbReference type="EMBL" id="GJS87870.1"/>
    </source>
</evidence>
<comment type="subcellular location">
    <subcellularLocation>
        <location evidence="1">Membrane</location>
        <topology evidence="1">Multi-pass membrane protein</topology>
    </subcellularLocation>
</comment>
<dbReference type="InterPro" id="IPR036412">
    <property type="entry name" value="HAD-like_sf"/>
</dbReference>
<keyword evidence="6" id="KW-1278">Translocase</keyword>
<evidence type="ECO:0000256" key="3">
    <source>
        <dbReference type="ARBA" id="ARBA00022741"/>
    </source>
</evidence>
<evidence type="ECO:0000256" key="6">
    <source>
        <dbReference type="ARBA" id="ARBA00022967"/>
    </source>
</evidence>
<evidence type="ECO:0000256" key="1">
    <source>
        <dbReference type="ARBA" id="ARBA00004141"/>
    </source>
</evidence>
<dbReference type="EMBL" id="BQNB010011232">
    <property type="protein sequence ID" value="GJS87870.1"/>
    <property type="molecule type" value="Genomic_DNA"/>
</dbReference>
<organism evidence="8 9">
    <name type="scientific">Tanacetum coccineum</name>
    <dbReference type="NCBI Taxonomy" id="301880"/>
    <lineage>
        <taxon>Eukaryota</taxon>
        <taxon>Viridiplantae</taxon>
        <taxon>Streptophyta</taxon>
        <taxon>Embryophyta</taxon>
        <taxon>Tracheophyta</taxon>
        <taxon>Spermatophyta</taxon>
        <taxon>Magnoliopsida</taxon>
        <taxon>eudicotyledons</taxon>
        <taxon>Gunneridae</taxon>
        <taxon>Pentapetalae</taxon>
        <taxon>asterids</taxon>
        <taxon>campanulids</taxon>
        <taxon>Asterales</taxon>
        <taxon>Asteraceae</taxon>
        <taxon>Asteroideae</taxon>
        <taxon>Anthemideae</taxon>
        <taxon>Anthemidinae</taxon>
        <taxon>Tanacetum</taxon>
    </lineage>
</organism>
<dbReference type="InterPro" id="IPR006544">
    <property type="entry name" value="P-type_TPase_V"/>
</dbReference>
<evidence type="ECO:0000256" key="5">
    <source>
        <dbReference type="ARBA" id="ARBA00022842"/>
    </source>
</evidence>
<dbReference type="Gene3D" id="3.40.50.1000">
    <property type="entry name" value="HAD superfamily/HAD-like"/>
    <property type="match status" value="1"/>
</dbReference>
<sequence>MLLQTSAVSIVIPYVKVFARVAPEQKELIMTIFNSYGRITLMYGDGTNDVEPLKQAHVGVALMNAIPPTSTGDKPSSETEHASEAKPTKPKKPKSAAEPSSGSVTPAANNRHLTPPEVHNDLQYKLRMVANDSTIKTLLPSLMDIRNSSKKCVAICNANMRWMTEKTTKKKRAKLKLKSHRCYPEPDLSMCKVFDGTGPPFYEGPQNFKQAD</sequence>
<evidence type="ECO:0000256" key="7">
    <source>
        <dbReference type="SAM" id="MobiDB-lite"/>
    </source>
</evidence>
<keyword evidence="3" id="KW-0547">Nucleotide-binding</keyword>
<dbReference type="Proteomes" id="UP001151760">
    <property type="component" value="Unassembled WGS sequence"/>
</dbReference>
<feature type="compositionally biased region" description="Polar residues" evidence="7">
    <location>
        <begin position="102"/>
        <end position="112"/>
    </location>
</feature>
<feature type="compositionally biased region" description="Basic and acidic residues" evidence="7">
    <location>
        <begin position="75"/>
        <end position="87"/>
    </location>
</feature>
<keyword evidence="2" id="KW-0479">Metal-binding</keyword>
<keyword evidence="5" id="KW-0460">Magnesium</keyword>
<dbReference type="SUPFAM" id="SSF56784">
    <property type="entry name" value="HAD-like"/>
    <property type="match status" value="1"/>
</dbReference>
<proteinExistence type="predicted"/>
<dbReference type="PANTHER" id="PTHR45630">
    <property type="entry name" value="CATION-TRANSPORTING ATPASE-RELATED"/>
    <property type="match status" value="1"/>
</dbReference>
<evidence type="ECO:0000313" key="9">
    <source>
        <dbReference type="Proteomes" id="UP001151760"/>
    </source>
</evidence>
<name>A0ABQ4ZCP0_9ASTR</name>
<protein>
    <submittedName>
        <fullName evidence="8">Probable manganese-transporting ATPase PDR2</fullName>
    </submittedName>
</protein>
<accession>A0ABQ4ZCP0</accession>
<reference evidence="8" key="1">
    <citation type="journal article" date="2022" name="Int. J. Mol. Sci.">
        <title>Draft Genome of Tanacetum Coccineum: Genomic Comparison of Closely Related Tanacetum-Family Plants.</title>
        <authorList>
            <person name="Yamashiro T."/>
            <person name="Shiraishi A."/>
            <person name="Nakayama K."/>
            <person name="Satake H."/>
        </authorList>
    </citation>
    <scope>NUCLEOTIDE SEQUENCE</scope>
</reference>
<keyword evidence="9" id="KW-1185">Reference proteome</keyword>
<gene>
    <name evidence="8" type="ORF">Tco_0770506</name>
</gene>
<dbReference type="PANTHER" id="PTHR45630:SF7">
    <property type="entry name" value="ENDOPLASMIC RETICULUM TRANSMEMBRANE HELIX TRANSLOCASE"/>
    <property type="match status" value="1"/>
</dbReference>
<reference evidence="8" key="2">
    <citation type="submission" date="2022-01" db="EMBL/GenBank/DDBJ databases">
        <authorList>
            <person name="Yamashiro T."/>
            <person name="Shiraishi A."/>
            <person name="Satake H."/>
            <person name="Nakayama K."/>
        </authorList>
    </citation>
    <scope>NUCLEOTIDE SEQUENCE</scope>
</reference>
<evidence type="ECO:0000256" key="4">
    <source>
        <dbReference type="ARBA" id="ARBA00022840"/>
    </source>
</evidence>
<comment type="caution">
    <text evidence="8">The sequence shown here is derived from an EMBL/GenBank/DDBJ whole genome shotgun (WGS) entry which is preliminary data.</text>
</comment>